<dbReference type="EMBL" id="JBHRWI010000022">
    <property type="protein sequence ID" value="MFC3512192.1"/>
    <property type="molecule type" value="Genomic_DNA"/>
</dbReference>
<dbReference type="PROSITE" id="PS50921">
    <property type="entry name" value="ANTAR"/>
    <property type="match status" value="1"/>
</dbReference>
<proteinExistence type="predicted"/>
<dbReference type="Pfam" id="PF03861">
    <property type="entry name" value="ANTAR"/>
    <property type="match status" value="1"/>
</dbReference>
<reference evidence="7" key="1">
    <citation type="journal article" date="2019" name="Int. J. Syst. Evol. Microbiol.">
        <title>The Global Catalogue of Microorganisms (GCM) 10K type strain sequencing project: providing services to taxonomists for standard genome sequencing and annotation.</title>
        <authorList>
            <consortium name="The Broad Institute Genomics Platform"/>
            <consortium name="The Broad Institute Genome Sequencing Center for Infectious Disease"/>
            <person name="Wu L."/>
            <person name="Ma J."/>
        </authorList>
    </citation>
    <scope>NUCLEOTIDE SEQUENCE [LARGE SCALE GENOMIC DNA]</scope>
    <source>
        <strain evidence="7">CGMCC 4.7682</strain>
    </source>
</reference>
<dbReference type="InterPro" id="IPR005561">
    <property type="entry name" value="ANTAR"/>
</dbReference>
<evidence type="ECO:0000259" key="5">
    <source>
        <dbReference type="PROSITE" id="PS50921"/>
    </source>
</evidence>
<dbReference type="SMART" id="SM01012">
    <property type="entry name" value="ANTAR"/>
    <property type="match status" value="1"/>
</dbReference>
<feature type="domain" description="ANTAR" evidence="5">
    <location>
        <begin position="269"/>
        <end position="330"/>
    </location>
</feature>
<organism evidence="6 7">
    <name type="scientific">Amycolatopsis halotolerans</name>
    <dbReference type="NCBI Taxonomy" id="330083"/>
    <lineage>
        <taxon>Bacteria</taxon>
        <taxon>Bacillati</taxon>
        <taxon>Actinomycetota</taxon>
        <taxon>Actinomycetes</taxon>
        <taxon>Pseudonocardiales</taxon>
        <taxon>Pseudonocardiaceae</taxon>
        <taxon>Amycolatopsis</taxon>
    </lineage>
</organism>
<dbReference type="InterPro" id="IPR036388">
    <property type="entry name" value="WH-like_DNA-bd_sf"/>
</dbReference>
<dbReference type="RefSeq" id="WP_377870949.1">
    <property type="nucleotide sequence ID" value="NZ_JBHMAY010000025.1"/>
</dbReference>
<dbReference type="Pfam" id="PF13185">
    <property type="entry name" value="GAF_2"/>
    <property type="match status" value="1"/>
</dbReference>
<dbReference type="Gene3D" id="3.30.450.40">
    <property type="match status" value="1"/>
</dbReference>
<dbReference type="SUPFAM" id="SSF52172">
    <property type="entry name" value="CheY-like"/>
    <property type="match status" value="1"/>
</dbReference>
<keyword evidence="4" id="KW-0804">Transcription</keyword>
<name>A0ABV7QK04_9PSEU</name>
<evidence type="ECO:0000313" key="7">
    <source>
        <dbReference type="Proteomes" id="UP001595764"/>
    </source>
</evidence>
<evidence type="ECO:0000313" key="6">
    <source>
        <dbReference type="EMBL" id="MFC3512192.1"/>
    </source>
</evidence>
<evidence type="ECO:0000256" key="2">
    <source>
        <dbReference type="ARBA" id="ARBA00022777"/>
    </source>
</evidence>
<comment type="caution">
    <text evidence="6">The sequence shown here is derived from an EMBL/GenBank/DDBJ whole genome shotgun (WGS) entry which is preliminary data.</text>
</comment>
<accession>A0ABV7QK04</accession>
<keyword evidence="3" id="KW-0805">Transcription regulation</keyword>
<dbReference type="InterPro" id="IPR011006">
    <property type="entry name" value="CheY-like_superfamily"/>
</dbReference>
<evidence type="ECO:0000256" key="4">
    <source>
        <dbReference type="ARBA" id="ARBA00023163"/>
    </source>
</evidence>
<keyword evidence="2" id="KW-0418">Kinase</keyword>
<dbReference type="Gene3D" id="1.10.10.10">
    <property type="entry name" value="Winged helix-like DNA-binding domain superfamily/Winged helix DNA-binding domain"/>
    <property type="match status" value="1"/>
</dbReference>
<protein>
    <submittedName>
        <fullName evidence="6">GAF and ANTAR domain-containing protein</fullName>
    </submittedName>
</protein>
<sequence>MKGGSGASVDYSAVVRLSGDPAELRGEVGEALSAEPRMVVFELSELTSFSSQDLAALRETAGRSEAVFACQEGGVARQVLEDEGVPVADSASAALAFEDESLRPSGEQFRTLTEMLLAARSVGDVLQLIVDATASLVPAAELVSITLRAPDGNFHTAAYTDPAAAELDRLQYRLGEGPCHDAAIPNRPEFLECADLRKDEQWPRWAAAAAEVGWRAVLATALVDDAVSRFSGALNLYSRTPGGLTDADRDVVLLLASHAALAVAETDAVTRSELHQAQLRRALDSRDVIGQAKGIIMARRGLDAEEAFDLLRRTSQQLNVKLVHLAGTLASRHEELDGPVAQLGEPDPV</sequence>
<keyword evidence="7" id="KW-1185">Reference proteome</keyword>
<gene>
    <name evidence="6" type="ORF">ACFORO_18620</name>
</gene>
<dbReference type="Proteomes" id="UP001595764">
    <property type="component" value="Unassembled WGS sequence"/>
</dbReference>
<keyword evidence="1" id="KW-0808">Transferase</keyword>
<dbReference type="InterPro" id="IPR029016">
    <property type="entry name" value="GAF-like_dom_sf"/>
</dbReference>
<evidence type="ECO:0000256" key="3">
    <source>
        <dbReference type="ARBA" id="ARBA00023015"/>
    </source>
</evidence>
<dbReference type="InterPro" id="IPR003018">
    <property type="entry name" value="GAF"/>
</dbReference>
<dbReference type="SUPFAM" id="SSF55781">
    <property type="entry name" value="GAF domain-like"/>
    <property type="match status" value="1"/>
</dbReference>
<evidence type="ECO:0000256" key="1">
    <source>
        <dbReference type="ARBA" id="ARBA00022679"/>
    </source>
</evidence>